<dbReference type="SUPFAM" id="SSF53335">
    <property type="entry name" value="S-adenosyl-L-methionine-dependent methyltransferases"/>
    <property type="match status" value="1"/>
</dbReference>
<dbReference type="InterPro" id="IPR048711">
    <property type="entry name" value="WHD_Rv2258c"/>
</dbReference>
<dbReference type="GO" id="GO:0008168">
    <property type="term" value="F:methyltransferase activity"/>
    <property type="evidence" value="ECO:0007669"/>
    <property type="project" value="UniProtKB-KW"/>
</dbReference>
<protein>
    <submittedName>
        <fullName evidence="3">SAM-dependent methyltransferase</fullName>
    </submittedName>
</protein>
<evidence type="ECO:0000313" key="3">
    <source>
        <dbReference type="EMBL" id="CUR56171.1"/>
    </source>
</evidence>
<dbReference type="AlphaFoldDB" id="A0A2P2C2F1"/>
<dbReference type="CDD" id="cd02440">
    <property type="entry name" value="AdoMet_MTases"/>
    <property type="match status" value="1"/>
</dbReference>
<keyword evidence="3" id="KW-0489">Methyltransferase</keyword>
<name>A0A2P2C2F1_9ZZZZ</name>
<dbReference type="InterPro" id="IPR025714">
    <property type="entry name" value="Methyltranfer_dom"/>
</dbReference>
<dbReference type="InterPro" id="IPR029063">
    <property type="entry name" value="SAM-dependent_MTases_sf"/>
</dbReference>
<dbReference type="Pfam" id="PF21320">
    <property type="entry name" value="WHD_Rv2258c"/>
    <property type="match status" value="1"/>
</dbReference>
<keyword evidence="3" id="KW-0808">Transferase</keyword>
<dbReference type="PANTHER" id="PTHR45128:SF2">
    <property type="entry name" value="METHYLTRANSFERASE DOMAIN-CONTAINING PROTEIN"/>
    <property type="match status" value="1"/>
</dbReference>
<dbReference type="EMBL" id="CZKA01000025">
    <property type="protein sequence ID" value="CUR56171.1"/>
    <property type="molecule type" value="Genomic_DNA"/>
</dbReference>
<sequence>MSIDTTTTTTSETGDTLVDPSVVEQFVLKVATDLGTAHNSVLVYLGDRLGLWSALATHPGSTSEQLARHTGLTERYLREWLAAQAAAAYVTYEPVSGTFTLPVEHAAVLADPDSPVFMAAGFEVVAAVWATVDQLAHGYATGEGVGWHAHDSRLFTGFERFFRPVYRTSLVSEWLSAVPGLVERLESGIRVLDVGCGLGTATVTMAEAFPASTFVGVDYHDESVRRARVAAGGAGVADRVSFEIGDATSYDGEFDLICLFDTLHDLGDPVGALAHADAHLTEGGWVVAVEPNAGDRLEDNLHPLGLTWYASGHSLCVANSLDQGGEALGAQAGPTRTLRAFADGGFAGAQVYTQTMLNMVVAGQRGA</sequence>
<reference evidence="3" key="1">
    <citation type="submission" date="2015-08" db="EMBL/GenBank/DDBJ databases">
        <authorList>
            <person name="Babu N.S."/>
            <person name="Beckwith C.J."/>
            <person name="Beseler K.G."/>
            <person name="Brison A."/>
            <person name="Carone J.V."/>
            <person name="Caskin T.P."/>
            <person name="Diamond M."/>
            <person name="Durham M.E."/>
            <person name="Foxe J.M."/>
            <person name="Go M."/>
            <person name="Henderson B.A."/>
            <person name="Jones I.B."/>
            <person name="McGettigan J.A."/>
            <person name="Micheletti S.J."/>
            <person name="Nasrallah M.E."/>
            <person name="Ortiz D."/>
            <person name="Piller C.R."/>
            <person name="Privatt S.R."/>
            <person name="Schneider S.L."/>
            <person name="Sharp S."/>
            <person name="Smith T.C."/>
            <person name="Stanton J.D."/>
            <person name="Ullery H.E."/>
            <person name="Wilson R.J."/>
            <person name="Serrano M.G."/>
            <person name="Buck G."/>
            <person name="Lee V."/>
            <person name="Wang Y."/>
            <person name="Carvalho R."/>
            <person name="Voegtly L."/>
            <person name="Shi R."/>
            <person name="Duckworth R."/>
            <person name="Johnson A."/>
            <person name="Loviza R."/>
            <person name="Walstead R."/>
            <person name="Shah Z."/>
            <person name="Kiflezghi M."/>
            <person name="Wade K."/>
            <person name="Ball S.L."/>
            <person name="Bradley K.W."/>
            <person name="Asai D.J."/>
            <person name="Bowman C.A."/>
            <person name="Russell D.A."/>
            <person name="Pope W.H."/>
            <person name="Jacobs-Sera D."/>
            <person name="Hendrix R.W."/>
            <person name="Hatfull G.F."/>
        </authorList>
    </citation>
    <scope>NUCLEOTIDE SEQUENCE</scope>
</reference>
<feature type="domain" description="S-adenosylmethionine-dependent methyltransferase Rv2258c-like winged HTH" evidence="2">
    <location>
        <begin position="40"/>
        <end position="110"/>
    </location>
</feature>
<organism evidence="3">
    <name type="scientific">metagenome</name>
    <dbReference type="NCBI Taxonomy" id="256318"/>
    <lineage>
        <taxon>unclassified sequences</taxon>
        <taxon>metagenomes</taxon>
    </lineage>
</organism>
<evidence type="ECO:0000259" key="2">
    <source>
        <dbReference type="Pfam" id="PF21320"/>
    </source>
</evidence>
<proteinExistence type="predicted"/>
<dbReference type="Gene3D" id="3.40.50.150">
    <property type="entry name" value="Vaccinia Virus protein VP39"/>
    <property type="match status" value="1"/>
</dbReference>
<evidence type="ECO:0000259" key="1">
    <source>
        <dbReference type="Pfam" id="PF13847"/>
    </source>
</evidence>
<gene>
    <name evidence="3" type="ORF">NOCA2310196</name>
</gene>
<dbReference type="Pfam" id="PF13847">
    <property type="entry name" value="Methyltransf_31"/>
    <property type="match status" value="1"/>
</dbReference>
<dbReference type="GO" id="GO:0032259">
    <property type="term" value="P:methylation"/>
    <property type="evidence" value="ECO:0007669"/>
    <property type="project" value="UniProtKB-KW"/>
</dbReference>
<dbReference type="InterPro" id="IPR053173">
    <property type="entry name" value="SAM-binding_MTase"/>
</dbReference>
<feature type="domain" description="Methyltransferase" evidence="1">
    <location>
        <begin position="186"/>
        <end position="298"/>
    </location>
</feature>
<accession>A0A2P2C2F1</accession>
<dbReference type="PANTHER" id="PTHR45128">
    <property type="entry name" value="METHYLTRANSFERASE TYPE 11"/>
    <property type="match status" value="1"/>
</dbReference>